<dbReference type="KEGG" id="pkb:B4V02_11305"/>
<dbReference type="STRING" id="172713.GCA_001705305_03843"/>
<keyword evidence="2" id="KW-1185">Reference proteome</keyword>
<gene>
    <name evidence="1" type="ORF">B4V02_11305</name>
</gene>
<evidence type="ECO:0000313" key="2">
    <source>
        <dbReference type="Proteomes" id="UP000214666"/>
    </source>
</evidence>
<dbReference type="Proteomes" id="UP000214666">
    <property type="component" value="Chromosome"/>
</dbReference>
<sequence>MIHLMMHEELCGNIIVINTTRCEVKLLRWEEDFSWIKLEDIISASIENIYLTYIINISNCTVNCIAIRRKLNIQ</sequence>
<organism evidence="1 2">
    <name type="scientific">Paenibacillus kribbensis</name>
    <dbReference type="NCBI Taxonomy" id="172713"/>
    <lineage>
        <taxon>Bacteria</taxon>
        <taxon>Bacillati</taxon>
        <taxon>Bacillota</taxon>
        <taxon>Bacilli</taxon>
        <taxon>Bacillales</taxon>
        <taxon>Paenibacillaceae</taxon>
        <taxon>Paenibacillus</taxon>
    </lineage>
</organism>
<protein>
    <submittedName>
        <fullName evidence="1">Uncharacterized protein</fullName>
    </submittedName>
</protein>
<proteinExistence type="predicted"/>
<evidence type="ECO:0000313" key="1">
    <source>
        <dbReference type="EMBL" id="ASR47228.1"/>
    </source>
</evidence>
<dbReference type="AlphaFoldDB" id="A0A222WMK4"/>
<name>A0A222WMK4_9BACL</name>
<accession>A0A222WMK4</accession>
<reference evidence="1 2" key="1">
    <citation type="submission" date="2017-03" db="EMBL/GenBank/DDBJ databases">
        <title>Complete genome sequence of Paenibacillus Kribbensis producing bioflocculants.</title>
        <authorList>
            <person name="Lee H.-G."/>
            <person name="Oh H.-M."/>
        </authorList>
    </citation>
    <scope>NUCLEOTIDE SEQUENCE [LARGE SCALE GENOMIC DNA]</scope>
    <source>
        <strain evidence="1 2">AM49</strain>
    </source>
</reference>
<dbReference type="EMBL" id="CP020028">
    <property type="protein sequence ID" value="ASR47228.1"/>
    <property type="molecule type" value="Genomic_DNA"/>
</dbReference>